<feature type="domain" description="Reverse transcriptase zinc-binding" evidence="3">
    <location>
        <begin position="703"/>
        <end position="798"/>
    </location>
</feature>
<evidence type="ECO:0000313" key="4">
    <source>
        <dbReference type="Proteomes" id="UP000694864"/>
    </source>
</evidence>
<sequence length="1031" mass="116110">MIQDCGFLEFSYLGDFLSWRGWRDKKPIRCRLDRALGNEDWHDLFPDTVTEYLPMIASDHKPLVVSIGAKRPRGKRSFMFDRCWIGKAGLMDAIASGWDGDLVQDSAMFVHKIGNCRKAISQWRKSQVPYGRETIEDLKRQLEVALADDSIPPSTISDLQNRLRQRRARNRITGLFTKDDTWSTKDVDICNTAVSYFEDLFTSTNPDNFEEVLREVNTVITVEDNEQLTRPATEAGQRLKRVLPGLISETQSAFVPGRLISDNILIAQEMFHGLRTNPSCKGKFMAIKTDMSKAYDRVEWDFVAALLQKMGFAESWVSWIMFCVTSVEYRVLINGQPNEAFIANIWKAERDKLITGIKVANKCPPITHLLFADDSLFFCKADVGQCRVILDILKQYESVSGQQINFSKSSVQFGHKIDDHKKTELQDVLGITTLGGMGSYLGLPESLGGAKTKVFSFVRERIQSQTNGWTANLLSKGGREVMIKSVATAVLTFVMSCFRLPKTITSKLTSAVANFWWSTNGQTGGMHWLAWEKICVSKQLGGLGFRNVDDFNSALLAKQLWRLIDVPQSLFARVFKSRYYRNTHPMDPIRSYSPSYGWRSICSARSLVNKGLIKRVGSGDTISIWSDPWLPAQFPRPALSKGPLKDPSLQMNQFIDRQTNSWCVDMLNEHFDPLDVALIRAIPLGGNQKDNSFGWHFTKTGLYTVKSGYHTARHDVVRTFAATGYGPEITPLLASVWRVRCPPKIQHFMWQVLSGCILVSVNLGRRGIACDLRCVRCGADMETINHAIFVCPPARQVWALAHVPVGPNFFPTESVYANVDHFLGQQNPGAHVAAFPWLMWFIWKARNARVFDNIVERPEDIVRVAEGEAAAWQQAQLEEDQVTYPIIPGASEIPVRVAAASLPLVYSGYRCFIDGSWKAGDLYAGAGWCCTSVQTALPFLGAKNFRRSLSPLHTEVEAFVWAMRCMIGHDFREVAFYTDCSDLVKMVSSPSDWPAFSAYLDDIKTDREEFSTFSLSLIPRNANVRADSLAC</sequence>
<dbReference type="PANTHER" id="PTHR33116">
    <property type="entry name" value="REVERSE TRANSCRIPTASE ZINC-BINDING DOMAIN-CONTAINING PROTEIN-RELATED-RELATED"/>
    <property type="match status" value="1"/>
</dbReference>
<feature type="domain" description="RNase H type-1" evidence="2">
    <location>
        <begin position="913"/>
        <end position="1030"/>
    </location>
</feature>
<name>A0ABM0V694_CAMSA</name>
<dbReference type="SUPFAM" id="SSF56219">
    <property type="entry name" value="DNase I-like"/>
    <property type="match status" value="1"/>
</dbReference>
<reference evidence="4" key="1">
    <citation type="journal article" date="2014" name="Nat. Commun.">
        <title>The emerging biofuel crop Camelina sativa retains a highly undifferentiated hexaploid genome structure.</title>
        <authorList>
            <person name="Kagale S."/>
            <person name="Koh C."/>
            <person name="Nixon J."/>
            <person name="Bollina V."/>
            <person name="Clarke W.E."/>
            <person name="Tuteja R."/>
            <person name="Spillane C."/>
            <person name="Robinson S.J."/>
            <person name="Links M.G."/>
            <person name="Clarke C."/>
            <person name="Higgins E.E."/>
            <person name="Huebert T."/>
            <person name="Sharpe A.G."/>
            <person name="Parkin I.A."/>
        </authorList>
    </citation>
    <scope>NUCLEOTIDE SEQUENCE [LARGE SCALE GENOMIC DNA]</scope>
    <source>
        <strain evidence="4">cv. DH55</strain>
    </source>
</reference>
<dbReference type="CDD" id="cd06222">
    <property type="entry name" value="RNase_H_like"/>
    <property type="match status" value="1"/>
</dbReference>
<feature type="domain" description="Reverse transcriptase" evidence="1">
    <location>
        <begin position="237"/>
        <end position="413"/>
    </location>
</feature>
<evidence type="ECO:0000313" key="5">
    <source>
        <dbReference type="RefSeq" id="XP_010451493.1"/>
    </source>
</evidence>
<dbReference type="Gene3D" id="3.30.420.10">
    <property type="entry name" value="Ribonuclease H-like superfamily/Ribonuclease H"/>
    <property type="match status" value="1"/>
</dbReference>
<dbReference type="InterPro" id="IPR026960">
    <property type="entry name" value="RVT-Znf"/>
</dbReference>
<dbReference type="InterPro" id="IPR044730">
    <property type="entry name" value="RNase_H-like_dom_plant"/>
</dbReference>
<dbReference type="Pfam" id="PF13966">
    <property type="entry name" value="zf-RVT"/>
    <property type="match status" value="1"/>
</dbReference>
<reference evidence="5" key="2">
    <citation type="submission" date="2025-08" db="UniProtKB">
        <authorList>
            <consortium name="RefSeq"/>
        </authorList>
    </citation>
    <scope>IDENTIFICATION</scope>
    <source>
        <tissue evidence="5">Leaf</tissue>
    </source>
</reference>
<evidence type="ECO:0000259" key="1">
    <source>
        <dbReference type="Pfam" id="PF00078"/>
    </source>
</evidence>
<dbReference type="PANTHER" id="PTHR33116:SF86">
    <property type="entry name" value="REVERSE TRANSCRIPTASE DOMAIN-CONTAINING PROTEIN"/>
    <property type="match status" value="1"/>
</dbReference>
<protein>
    <submittedName>
        <fullName evidence="5">Uncharacterized protein LOC104733622</fullName>
    </submittedName>
</protein>
<dbReference type="RefSeq" id="XP_010451493.1">
    <property type="nucleotide sequence ID" value="XM_010453191.1"/>
</dbReference>
<evidence type="ECO:0000259" key="3">
    <source>
        <dbReference type="Pfam" id="PF13966"/>
    </source>
</evidence>
<accession>A0ABM0V694</accession>
<dbReference type="InterPro" id="IPR002156">
    <property type="entry name" value="RNaseH_domain"/>
</dbReference>
<organism evidence="4 5">
    <name type="scientific">Camelina sativa</name>
    <name type="common">False flax</name>
    <name type="synonym">Myagrum sativum</name>
    <dbReference type="NCBI Taxonomy" id="90675"/>
    <lineage>
        <taxon>Eukaryota</taxon>
        <taxon>Viridiplantae</taxon>
        <taxon>Streptophyta</taxon>
        <taxon>Embryophyta</taxon>
        <taxon>Tracheophyta</taxon>
        <taxon>Spermatophyta</taxon>
        <taxon>Magnoliopsida</taxon>
        <taxon>eudicotyledons</taxon>
        <taxon>Gunneridae</taxon>
        <taxon>Pentapetalae</taxon>
        <taxon>rosids</taxon>
        <taxon>malvids</taxon>
        <taxon>Brassicales</taxon>
        <taxon>Brassicaceae</taxon>
        <taxon>Camelineae</taxon>
        <taxon>Camelina</taxon>
    </lineage>
</organism>
<dbReference type="InterPro" id="IPR036397">
    <property type="entry name" value="RNaseH_sf"/>
</dbReference>
<gene>
    <name evidence="5" type="primary">LOC104733622</name>
</gene>
<dbReference type="Proteomes" id="UP000694864">
    <property type="component" value="Chromosome 12"/>
</dbReference>
<keyword evidence="4" id="KW-1185">Reference proteome</keyword>
<dbReference type="Pfam" id="PF00078">
    <property type="entry name" value="RVT_1"/>
    <property type="match status" value="1"/>
</dbReference>
<dbReference type="CDD" id="cd01650">
    <property type="entry name" value="RT_nLTR_like"/>
    <property type="match status" value="1"/>
</dbReference>
<evidence type="ECO:0000259" key="2">
    <source>
        <dbReference type="Pfam" id="PF13456"/>
    </source>
</evidence>
<proteinExistence type="predicted"/>
<dbReference type="Pfam" id="PF13456">
    <property type="entry name" value="RVT_3"/>
    <property type="match status" value="1"/>
</dbReference>
<dbReference type="GeneID" id="104733622"/>
<dbReference type="InterPro" id="IPR036691">
    <property type="entry name" value="Endo/exonu/phosph_ase_sf"/>
</dbReference>
<dbReference type="InterPro" id="IPR000477">
    <property type="entry name" value="RT_dom"/>
</dbReference>